<keyword evidence="9" id="KW-1185">Reference proteome</keyword>
<keyword evidence="5 6" id="KW-0665">Pyrimidine biosynthesis</keyword>
<evidence type="ECO:0000256" key="1">
    <source>
        <dbReference type="ARBA" id="ARBA00004889"/>
    </source>
</evidence>
<dbReference type="UniPathway" id="UPA00070">
    <property type="reaction ID" value="UER00119"/>
</dbReference>
<evidence type="ECO:0000256" key="2">
    <source>
        <dbReference type="ARBA" id="ARBA00011971"/>
    </source>
</evidence>
<reference evidence="8" key="1">
    <citation type="submission" date="2021-03" db="EMBL/GenBank/DDBJ databases">
        <title>Acanthopleuribacteraceae sp. M133.</title>
        <authorList>
            <person name="Wang G."/>
        </authorList>
    </citation>
    <scope>NUCLEOTIDE SEQUENCE</scope>
    <source>
        <strain evidence="8">M133</strain>
    </source>
</reference>
<dbReference type="InterPro" id="IPR029057">
    <property type="entry name" value="PRTase-like"/>
</dbReference>
<dbReference type="InterPro" id="IPR023031">
    <property type="entry name" value="OPRT"/>
</dbReference>
<feature type="binding site" description="in other chain" evidence="6">
    <location>
        <begin position="132"/>
        <end position="140"/>
    </location>
    <ligand>
        <name>5-phospho-alpha-D-ribose 1-diphosphate</name>
        <dbReference type="ChEBI" id="CHEBI:58017"/>
        <note>ligand shared between dimeric partners</note>
    </ligand>
</feature>
<comment type="function">
    <text evidence="6">Catalyzes the transfer of a ribosyl phosphate group from 5-phosphoribose 1-diphosphate to orotate, leading to the formation of orotidine monophosphate (OMP).</text>
</comment>
<comment type="similarity">
    <text evidence="6">Belongs to the purine/pyrimidine phosphoribosyltransferase family. PyrE subfamily.</text>
</comment>
<dbReference type="Pfam" id="PF00156">
    <property type="entry name" value="Pribosyltran"/>
    <property type="match status" value="1"/>
</dbReference>
<sequence>MSQSGSERKATPEQLEIATLLLELGAVSVSPNEPFTWTSGLKSPIYCDNRLIISTVDQRRRVARGFVDLMKQNDWQPDLVAGTATAGIPHGAWVADRLDLPMVYVRSAEKKHGKKNLIEGRVPDGASVVVVEDLISTGGSCIKAAQALEEQGAKVLGVVAIFQYGLPKAAAGFAEANLNYSTLTNMSALLDVAIESGRLSAGDRASLVAWQEDPAAWSVRHGGA</sequence>
<proteinExistence type="inferred from homology"/>
<keyword evidence="4 6" id="KW-0808">Transferase</keyword>
<dbReference type="EMBL" id="CP071793">
    <property type="protein sequence ID" value="QTD47746.1"/>
    <property type="molecule type" value="Genomic_DNA"/>
</dbReference>
<dbReference type="GO" id="GO:0044205">
    <property type="term" value="P:'de novo' UMP biosynthetic process"/>
    <property type="evidence" value="ECO:0007669"/>
    <property type="project" value="UniProtKB-UniRule"/>
</dbReference>
<feature type="binding site" evidence="6">
    <location>
        <position position="136"/>
    </location>
    <ligand>
        <name>orotate</name>
        <dbReference type="ChEBI" id="CHEBI:30839"/>
    </ligand>
</feature>
<feature type="domain" description="Phosphoribosyltransferase" evidence="7">
    <location>
        <begin position="66"/>
        <end position="162"/>
    </location>
</feature>
<dbReference type="Proteomes" id="UP000663929">
    <property type="component" value="Chromosome"/>
</dbReference>
<accession>A0A8A4TCT1</accession>
<comment type="cofactor">
    <cofactor evidence="6">
        <name>Mg(2+)</name>
        <dbReference type="ChEBI" id="CHEBI:18420"/>
    </cofactor>
</comment>
<dbReference type="Gene3D" id="3.40.50.2020">
    <property type="match status" value="1"/>
</dbReference>
<dbReference type="InterPro" id="IPR004467">
    <property type="entry name" value="Or_phspho_trans_dom"/>
</dbReference>
<dbReference type="GO" id="GO:0019856">
    <property type="term" value="P:pyrimidine nucleobase biosynthetic process"/>
    <property type="evidence" value="ECO:0007669"/>
    <property type="project" value="TreeGrafter"/>
</dbReference>
<evidence type="ECO:0000259" key="7">
    <source>
        <dbReference type="Pfam" id="PF00156"/>
    </source>
</evidence>
<dbReference type="InterPro" id="IPR000836">
    <property type="entry name" value="PRTase_dom"/>
</dbReference>
<evidence type="ECO:0000313" key="9">
    <source>
        <dbReference type="Proteomes" id="UP000663929"/>
    </source>
</evidence>
<dbReference type="GO" id="GO:0004588">
    <property type="term" value="F:orotate phosphoribosyltransferase activity"/>
    <property type="evidence" value="ECO:0007669"/>
    <property type="project" value="UniProtKB-UniRule"/>
</dbReference>
<dbReference type="NCBIfam" id="TIGR00336">
    <property type="entry name" value="pyrE"/>
    <property type="match status" value="1"/>
</dbReference>
<keyword evidence="3 6" id="KW-0328">Glycosyltransferase</keyword>
<evidence type="ECO:0000256" key="4">
    <source>
        <dbReference type="ARBA" id="ARBA00022679"/>
    </source>
</evidence>
<evidence type="ECO:0000256" key="3">
    <source>
        <dbReference type="ARBA" id="ARBA00022676"/>
    </source>
</evidence>
<dbReference type="GO" id="GO:0000287">
    <property type="term" value="F:magnesium ion binding"/>
    <property type="evidence" value="ECO:0007669"/>
    <property type="project" value="UniProtKB-UniRule"/>
</dbReference>
<comment type="caution">
    <text evidence="6">Lacks conserved residue(s) required for the propagation of feature annotation.</text>
</comment>
<dbReference type="KEGG" id="scor:J3U87_19330"/>
<dbReference type="PANTHER" id="PTHR19278">
    <property type="entry name" value="OROTATE PHOSPHORIBOSYLTRANSFERASE"/>
    <property type="match status" value="1"/>
</dbReference>
<name>A0A8A4TCT1_SULCO</name>
<feature type="binding site" evidence="6">
    <location>
        <position position="112"/>
    </location>
    <ligand>
        <name>5-phospho-alpha-D-ribose 1-diphosphate</name>
        <dbReference type="ChEBI" id="CHEBI:58017"/>
        <note>ligand shared between dimeric partners</note>
    </ligand>
</feature>
<comment type="catalytic activity">
    <reaction evidence="6">
        <text>orotidine 5'-phosphate + diphosphate = orotate + 5-phospho-alpha-D-ribose 1-diphosphate</text>
        <dbReference type="Rhea" id="RHEA:10380"/>
        <dbReference type="ChEBI" id="CHEBI:30839"/>
        <dbReference type="ChEBI" id="CHEBI:33019"/>
        <dbReference type="ChEBI" id="CHEBI:57538"/>
        <dbReference type="ChEBI" id="CHEBI:58017"/>
        <dbReference type="EC" id="2.4.2.10"/>
    </reaction>
</comment>
<dbReference type="RefSeq" id="WP_237377412.1">
    <property type="nucleotide sequence ID" value="NZ_CP071793.1"/>
</dbReference>
<dbReference type="CDD" id="cd06223">
    <property type="entry name" value="PRTases_typeI"/>
    <property type="match status" value="1"/>
</dbReference>
<comment type="subunit">
    <text evidence="6">Homodimer.</text>
</comment>
<evidence type="ECO:0000256" key="6">
    <source>
        <dbReference type="HAMAP-Rule" id="MF_01208"/>
    </source>
</evidence>
<evidence type="ECO:0000313" key="8">
    <source>
        <dbReference type="EMBL" id="QTD47746.1"/>
    </source>
</evidence>
<comment type="pathway">
    <text evidence="1 6">Pyrimidine metabolism; UMP biosynthesis via de novo pathway; UMP from orotate: step 1/2.</text>
</comment>
<keyword evidence="6" id="KW-0460">Magnesium</keyword>
<dbReference type="PANTHER" id="PTHR19278:SF9">
    <property type="entry name" value="URIDINE 5'-MONOPHOSPHATE SYNTHASE"/>
    <property type="match status" value="1"/>
</dbReference>
<feature type="binding site" evidence="6">
    <location>
        <position position="110"/>
    </location>
    <ligand>
        <name>5-phospho-alpha-D-ribose 1-diphosphate</name>
        <dbReference type="ChEBI" id="CHEBI:58017"/>
        <note>ligand shared between dimeric partners</note>
    </ligand>
</feature>
<feature type="binding site" evidence="6">
    <location>
        <position position="106"/>
    </location>
    <ligand>
        <name>5-phospho-alpha-D-ribose 1-diphosphate</name>
        <dbReference type="ChEBI" id="CHEBI:58017"/>
        <note>ligand shared between dimeric partners</note>
    </ligand>
</feature>
<dbReference type="AlphaFoldDB" id="A0A8A4TCT1"/>
<evidence type="ECO:0000256" key="5">
    <source>
        <dbReference type="ARBA" id="ARBA00022975"/>
    </source>
</evidence>
<dbReference type="HAMAP" id="MF_01208">
    <property type="entry name" value="PyrE"/>
    <property type="match status" value="1"/>
</dbReference>
<organism evidence="8 9">
    <name type="scientific">Sulfidibacter corallicola</name>
    <dbReference type="NCBI Taxonomy" id="2818388"/>
    <lineage>
        <taxon>Bacteria</taxon>
        <taxon>Pseudomonadati</taxon>
        <taxon>Acidobacteriota</taxon>
        <taxon>Holophagae</taxon>
        <taxon>Acanthopleuribacterales</taxon>
        <taxon>Acanthopleuribacteraceae</taxon>
        <taxon>Sulfidibacter</taxon>
    </lineage>
</organism>
<dbReference type="SUPFAM" id="SSF53271">
    <property type="entry name" value="PRTase-like"/>
    <property type="match status" value="1"/>
</dbReference>
<gene>
    <name evidence="6" type="primary">pyrE</name>
    <name evidence="8" type="ORF">J3U87_19330</name>
</gene>
<protein>
    <recommendedName>
        <fullName evidence="2 6">Orotate phosphoribosyltransferase</fullName>
        <shortName evidence="6">OPRT</shortName>
        <shortName evidence="6">OPRTase</shortName>
        <ecNumber evidence="2 6">2.4.2.10</ecNumber>
    </recommendedName>
</protein>
<dbReference type="EC" id="2.4.2.10" evidence="2 6"/>